<protein>
    <submittedName>
        <fullName evidence="1">Sulfotransferase family protein</fullName>
    </submittedName>
</protein>
<evidence type="ECO:0000313" key="2">
    <source>
        <dbReference type="Proteomes" id="UP001500886"/>
    </source>
</evidence>
<evidence type="ECO:0000313" key="1">
    <source>
        <dbReference type="EMBL" id="GAA2718664.1"/>
    </source>
</evidence>
<dbReference type="Proteomes" id="UP001500886">
    <property type="component" value="Unassembled WGS sequence"/>
</dbReference>
<comment type="caution">
    <text evidence="1">The sequence shown here is derived from an EMBL/GenBank/DDBJ whole genome shotgun (WGS) entry which is preliminary data.</text>
</comment>
<accession>A0ABN3TUU1</accession>
<dbReference type="InterPro" id="IPR027417">
    <property type="entry name" value="P-loop_NTPase"/>
</dbReference>
<name>A0ABN3TUU1_9ACTN</name>
<sequence>MDIIGAGLGRTGTTSLKRALEILGYGPAYHTREIFRDPARLAHWEAAVSGRTVDWDAVFAGYRSTVDWPGAAFWKELAEHYPKARVILTTRDPHAWYASCRNTIFISYRKGVAWRIILPLMRIPLLAADKRLRNFRPVFDGVFRRHFGDRPIDDETTAVAVFQEHLRQVRAGVPGDRLLEYEVAQGWEPLCAFLGVPVPDVPFPHENDRRAWQRFTRKQVLRGLGRILGRPVRALRHR</sequence>
<dbReference type="Pfam" id="PF17784">
    <property type="entry name" value="Sulfotransfer_4"/>
    <property type="match status" value="1"/>
</dbReference>
<dbReference type="PANTHER" id="PTHR36978:SF4">
    <property type="entry name" value="P-LOOP CONTAINING NUCLEOSIDE TRIPHOSPHATE HYDROLASE PROTEIN"/>
    <property type="match status" value="1"/>
</dbReference>
<reference evidence="1 2" key="1">
    <citation type="journal article" date="2019" name="Int. J. Syst. Evol. Microbiol.">
        <title>The Global Catalogue of Microorganisms (GCM) 10K type strain sequencing project: providing services to taxonomists for standard genome sequencing and annotation.</title>
        <authorList>
            <consortium name="The Broad Institute Genomics Platform"/>
            <consortium name="The Broad Institute Genome Sequencing Center for Infectious Disease"/>
            <person name="Wu L."/>
            <person name="Ma J."/>
        </authorList>
    </citation>
    <scope>NUCLEOTIDE SEQUENCE [LARGE SCALE GENOMIC DNA]</scope>
    <source>
        <strain evidence="1 2">JCM 4542</strain>
    </source>
</reference>
<organism evidence="1 2">
    <name type="scientific">Streptomyces luteosporeus</name>
    <dbReference type="NCBI Taxonomy" id="173856"/>
    <lineage>
        <taxon>Bacteria</taxon>
        <taxon>Bacillati</taxon>
        <taxon>Actinomycetota</taxon>
        <taxon>Actinomycetes</taxon>
        <taxon>Kitasatosporales</taxon>
        <taxon>Streptomycetaceae</taxon>
        <taxon>Streptomyces</taxon>
    </lineage>
</organism>
<keyword evidence="2" id="KW-1185">Reference proteome</keyword>
<proteinExistence type="predicted"/>
<dbReference type="InterPro" id="IPR040632">
    <property type="entry name" value="Sulfotransfer_4"/>
</dbReference>
<gene>
    <name evidence="1" type="ORF">GCM10010315_34570</name>
</gene>
<dbReference type="RefSeq" id="WP_344436234.1">
    <property type="nucleotide sequence ID" value="NZ_BAAASL010000012.1"/>
</dbReference>
<dbReference type="EMBL" id="BAAASL010000012">
    <property type="protein sequence ID" value="GAA2718664.1"/>
    <property type="molecule type" value="Genomic_DNA"/>
</dbReference>
<dbReference type="PANTHER" id="PTHR36978">
    <property type="entry name" value="P-LOOP CONTAINING NUCLEOTIDE TRIPHOSPHATE HYDROLASE"/>
    <property type="match status" value="1"/>
</dbReference>
<dbReference type="Gene3D" id="3.40.50.300">
    <property type="entry name" value="P-loop containing nucleotide triphosphate hydrolases"/>
    <property type="match status" value="1"/>
</dbReference>
<dbReference type="SUPFAM" id="SSF52540">
    <property type="entry name" value="P-loop containing nucleoside triphosphate hydrolases"/>
    <property type="match status" value="1"/>
</dbReference>